<reference evidence="1 2" key="1">
    <citation type="submission" date="2020-04" db="EMBL/GenBank/DDBJ databases">
        <title>Ralstonia insidiosa genome sequencing and assembly.</title>
        <authorList>
            <person name="Martins R.C.R."/>
            <person name="Perdigao-Neto L.V."/>
            <person name="Levin A.S.S."/>
            <person name="Costa S.F."/>
        </authorList>
    </citation>
    <scope>NUCLEOTIDE SEQUENCE [LARGE SCALE GENOMIC DNA]</scope>
    <source>
        <strain evidence="1 2">5047</strain>
    </source>
</reference>
<protein>
    <submittedName>
        <fullName evidence="1">Uncharacterized protein</fullName>
    </submittedName>
</protein>
<sequence>MPISAQRRARRLPFWWTIDMTGMVASHAAMVVMVPALAEDGDIIKQRTFALRIAYRGVPTDTLPVRTALGPYPTRAFDLSSGPVMSVLSDGELSTSHAWLNNPSRGGQGAIPPEVGVGRSVGAMHNAHQTDLHNVCGQGTRAIAGVVAAGKRTWCYRPYLGTVLEAALLSHPSVAFTLICTVAARSRGVRLKALCDEADAWGAGGGTAVHRLARLEVRPMCVASVALPQRAYPRRTSIAFTQCDQIEPSAGSALPDAVAQTGRVTSNAFVLRPPAGTFL</sequence>
<dbReference type="RefSeq" id="WP_169339106.1">
    <property type="nucleotide sequence ID" value="NZ_JABBZM010000002.1"/>
</dbReference>
<gene>
    <name evidence="1" type="ORF">HGR00_02255</name>
</gene>
<evidence type="ECO:0000313" key="2">
    <source>
        <dbReference type="Proteomes" id="UP000575469"/>
    </source>
</evidence>
<comment type="caution">
    <text evidence="1">The sequence shown here is derived from an EMBL/GenBank/DDBJ whole genome shotgun (WGS) entry which is preliminary data.</text>
</comment>
<dbReference type="Proteomes" id="UP000575469">
    <property type="component" value="Unassembled WGS sequence"/>
</dbReference>
<accession>A0A848NNY8</accession>
<evidence type="ECO:0000313" key="1">
    <source>
        <dbReference type="EMBL" id="NMV36731.1"/>
    </source>
</evidence>
<dbReference type="EMBL" id="JABBZM010000002">
    <property type="protein sequence ID" value="NMV36731.1"/>
    <property type="molecule type" value="Genomic_DNA"/>
</dbReference>
<organism evidence="1 2">
    <name type="scientific">Ralstonia insidiosa</name>
    <dbReference type="NCBI Taxonomy" id="190721"/>
    <lineage>
        <taxon>Bacteria</taxon>
        <taxon>Pseudomonadati</taxon>
        <taxon>Pseudomonadota</taxon>
        <taxon>Betaproteobacteria</taxon>
        <taxon>Burkholderiales</taxon>
        <taxon>Burkholderiaceae</taxon>
        <taxon>Ralstonia</taxon>
    </lineage>
</organism>
<name>A0A848NNY8_9RALS</name>
<proteinExistence type="predicted"/>
<dbReference type="AlphaFoldDB" id="A0A848NNY8"/>